<dbReference type="PANTHER" id="PTHR43102">
    <property type="entry name" value="SLR1143 PROTEIN"/>
    <property type="match status" value="1"/>
</dbReference>
<evidence type="ECO:0000256" key="1">
    <source>
        <dbReference type="ARBA" id="ARBA00000085"/>
    </source>
</evidence>
<organism evidence="5 6">
    <name type="scientific">Hyella patelloides LEGE 07179</name>
    <dbReference type="NCBI Taxonomy" id="945734"/>
    <lineage>
        <taxon>Bacteria</taxon>
        <taxon>Bacillati</taxon>
        <taxon>Cyanobacteriota</taxon>
        <taxon>Cyanophyceae</taxon>
        <taxon>Pleurocapsales</taxon>
        <taxon>Hyellaceae</taxon>
        <taxon>Hyella</taxon>
    </lineage>
</organism>
<evidence type="ECO:0000313" key="6">
    <source>
        <dbReference type="Proteomes" id="UP000320055"/>
    </source>
</evidence>
<dbReference type="InterPro" id="IPR005467">
    <property type="entry name" value="His_kinase_dom"/>
</dbReference>
<dbReference type="EC" id="2.7.13.3" evidence="2"/>
<dbReference type="Gene3D" id="1.10.287.130">
    <property type="match status" value="1"/>
</dbReference>
<keyword evidence="3 5" id="KW-0418">Kinase</keyword>
<dbReference type="Proteomes" id="UP000320055">
    <property type="component" value="Unassembled WGS sequence"/>
</dbReference>
<comment type="catalytic activity">
    <reaction evidence="1">
        <text>ATP + protein L-histidine = ADP + protein N-phospho-L-histidine.</text>
        <dbReference type="EC" id="2.7.13.3"/>
    </reaction>
</comment>
<dbReference type="CDD" id="cd00082">
    <property type="entry name" value="HisKA"/>
    <property type="match status" value="1"/>
</dbReference>
<gene>
    <name evidence="5" type="ORF">H1P_1580003</name>
</gene>
<dbReference type="InterPro" id="IPR003018">
    <property type="entry name" value="GAF"/>
</dbReference>
<dbReference type="GO" id="GO:0000155">
    <property type="term" value="F:phosphorelay sensor kinase activity"/>
    <property type="evidence" value="ECO:0007669"/>
    <property type="project" value="InterPro"/>
</dbReference>
<dbReference type="Gene3D" id="3.30.565.10">
    <property type="entry name" value="Histidine kinase-like ATPase, C-terminal domain"/>
    <property type="match status" value="1"/>
</dbReference>
<dbReference type="InterPro" id="IPR003661">
    <property type="entry name" value="HisK_dim/P_dom"/>
</dbReference>
<evidence type="ECO:0000313" key="5">
    <source>
        <dbReference type="EMBL" id="VEP12634.1"/>
    </source>
</evidence>
<dbReference type="Pfam" id="PF01590">
    <property type="entry name" value="GAF"/>
    <property type="match status" value="1"/>
</dbReference>
<dbReference type="InterPro" id="IPR036890">
    <property type="entry name" value="HATPase_C_sf"/>
</dbReference>
<dbReference type="Gene3D" id="3.30.450.40">
    <property type="match status" value="1"/>
</dbReference>
<reference evidence="5 6" key="1">
    <citation type="submission" date="2019-01" db="EMBL/GenBank/DDBJ databases">
        <authorList>
            <person name="Brito A."/>
        </authorList>
    </citation>
    <scope>NUCLEOTIDE SEQUENCE [LARGE SCALE GENOMIC DNA]</scope>
    <source>
        <strain evidence="5">1</strain>
    </source>
</reference>
<dbReference type="PANTHER" id="PTHR43102:SF2">
    <property type="entry name" value="GAF DOMAIN-CONTAINING PROTEIN"/>
    <property type="match status" value="1"/>
</dbReference>
<evidence type="ECO:0000256" key="3">
    <source>
        <dbReference type="ARBA" id="ARBA00022777"/>
    </source>
</evidence>
<name>A0A563VME6_9CYAN</name>
<dbReference type="Pfam" id="PF00512">
    <property type="entry name" value="HisKA"/>
    <property type="match status" value="1"/>
</dbReference>
<dbReference type="SUPFAM" id="SSF47384">
    <property type="entry name" value="Homodimeric domain of signal transducing histidine kinase"/>
    <property type="match status" value="1"/>
</dbReference>
<evidence type="ECO:0000256" key="2">
    <source>
        <dbReference type="ARBA" id="ARBA00012438"/>
    </source>
</evidence>
<accession>A0A563VME6</accession>
<dbReference type="PROSITE" id="PS50109">
    <property type="entry name" value="HIS_KIN"/>
    <property type="match status" value="1"/>
</dbReference>
<feature type="domain" description="Histidine kinase" evidence="4">
    <location>
        <begin position="251"/>
        <end position="517"/>
    </location>
</feature>
<sequence>MQAIDLGIRVPSMNKPRNRLFCRLDGQTPSQRIQKRSATLSHLGLLASESVPVFEEATQTASSFLEAPICILGLGVDNELWFKSTFGISSMGLMNQLASYRKIPLEESFSTYVIDSEQPLAIDNTVTNAVFATSSLTQHYGIRAYLGVPLISSEGLCLGTLEVMDTEPREFTSKDLDFLALTARWCLREFERDYAIKNQQQPSTEASSHLSLAVSNSAQWKSDYLGTRNSSESTSSNINATNLIKVKLLGQLTQELRTPLTSVIGMASVLRREVYGPLTIKQREYLEIIHNSGQNLISLVDEIVNLGVLGNQDSTVKKSSVDIEMLCQQVINSLVDIGKQHQQSLRLSVEPGNRIWLLDKDKVKQALYYLIISVLEMSESGGEVRIHVSRRNRALNLAVWLSHPWLGDGLPQVEFYSQSVTKALAIAESQNFENTASSGMSDVLLGNRVLTASALMTVINSQKKTSSVNQKQADRVSRDVLGLLFSCHLTELHQGKIIVQGSPEAGYRYIIQLPKLEQDESKLG</sequence>
<dbReference type="AlphaFoldDB" id="A0A563VME6"/>
<dbReference type="SMART" id="SM00065">
    <property type="entry name" value="GAF"/>
    <property type="match status" value="1"/>
</dbReference>
<dbReference type="SUPFAM" id="SSF55781">
    <property type="entry name" value="GAF domain-like"/>
    <property type="match status" value="1"/>
</dbReference>
<dbReference type="EMBL" id="CAACVJ010000066">
    <property type="protein sequence ID" value="VEP12634.1"/>
    <property type="molecule type" value="Genomic_DNA"/>
</dbReference>
<keyword evidence="6" id="KW-1185">Reference proteome</keyword>
<dbReference type="InterPro" id="IPR029016">
    <property type="entry name" value="GAF-like_dom_sf"/>
</dbReference>
<proteinExistence type="predicted"/>
<keyword evidence="3 5" id="KW-0808">Transferase</keyword>
<evidence type="ECO:0000259" key="4">
    <source>
        <dbReference type="PROSITE" id="PS50109"/>
    </source>
</evidence>
<dbReference type="SMART" id="SM00388">
    <property type="entry name" value="HisKA"/>
    <property type="match status" value="1"/>
</dbReference>
<protein>
    <recommendedName>
        <fullName evidence="2">histidine kinase</fullName>
        <ecNumber evidence="2">2.7.13.3</ecNumber>
    </recommendedName>
</protein>
<dbReference type="InterPro" id="IPR036097">
    <property type="entry name" value="HisK_dim/P_sf"/>
</dbReference>